<dbReference type="AlphaFoldDB" id="A0A9X9T8D2"/>
<dbReference type="RefSeq" id="WP_268187327.1">
    <property type="nucleotide sequence ID" value="NZ_CP113361.1"/>
</dbReference>
<proteinExistence type="predicted"/>
<protein>
    <submittedName>
        <fullName evidence="1">DUF6508 domain-containing protein</fullName>
    </submittedName>
</protein>
<sequence length="104" mass="11609">MTMPDFCFSDDADAFVRMAYTHGWVNTDFNGPDWVHTAEAEGLRDDPRCMACATPDQLSRLLTVVIRQERFCEGALESAFESGLLTAICHRAAQLESETGECEE</sequence>
<evidence type="ECO:0000313" key="2">
    <source>
        <dbReference type="Proteomes" id="UP001163096"/>
    </source>
</evidence>
<gene>
    <name evidence="1" type="ORF">OU421_04040</name>
</gene>
<accession>A0A9X9T8D2</accession>
<dbReference type="InterPro" id="IPR045425">
    <property type="entry name" value="DUF6508"/>
</dbReference>
<organism evidence="1 2">
    <name type="scientific">Methanogenium organophilum</name>
    <dbReference type="NCBI Taxonomy" id="2199"/>
    <lineage>
        <taxon>Archaea</taxon>
        <taxon>Methanobacteriati</taxon>
        <taxon>Methanobacteriota</taxon>
        <taxon>Stenosarchaea group</taxon>
        <taxon>Methanomicrobia</taxon>
        <taxon>Methanomicrobiales</taxon>
        <taxon>Methanomicrobiaceae</taxon>
        <taxon>Methanogenium</taxon>
    </lineage>
</organism>
<dbReference type="PANTHER" id="PTHR42692">
    <property type="entry name" value="NUCLEOTIDE PYROPHOSPHOHYDROLASE"/>
    <property type="match status" value="1"/>
</dbReference>
<dbReference type="PANTHER" id="PTHR42692:SF1">
    <property type="entry name" value="NUCLEOTIDE PYROPHOSPHOHYDROLASE"/>
    <property type="match status" value="1"/>
</dbReference>
<dbReference type="Pfam" id="PF20118">
    <property type="entry name" value="DUF6508"/>
    <property type="match status" value="1"/>
</dbReference>
<dbReference type="GeneID" id="76834244"/>
<name>A0A9X9T8D2_METOG</name>
<evidence type="ECO:0000313" key="1">
    <source>
        <dbReference type="EMBL" id="WAI02049.1"/>
    </source>
</evidence>
<dbReference type="EMBL" id="CP113361">
    <property type="protein sequence ID" value="WAI02049.1"/>
    <property type="molecule type" value="Genomic_DNA"/>
</dbReference>
<dbReference type="Proteomes" id="UP001163096">
    <property type="component" value="Chromosome"/>
</dbReference>
<keyword evidence="2" id="KW-1185">Reference proteome</keyword>
<reference evidence="1" key="1">
    <citation type="submission" date="2022-11" db="EMBL/GenBank/DDBJ databases">
        <title>Complete genome sequence of Methanogenium organophilum DSM 3596.</title>
        <authorList>
            <person name="Chen S.-C."/>
            <person name="Lai S.-J."/>
            <person name="You Y.-T."/>
        </authorList>
    </citation>
    <scope>NUCLEOTIDE SEQUENCE</scope>
    <source>
        <strain evidence="1">DSM 3596</strain>
    </source>
</reference>
<dbReference type="InterPro" id="IPR047046">
    <property type="entry name" value="YpjD/YvdC"/>
</dbReference>
<dbReference type="KEGG" id="mou:OU421_04040"/>